<keyword evidence="2" id="KW-1185">Reference proteome</keyword>
<gene>
    <name evidence="1" type="ORF">LY28_01315</name>
</gene>
<dbReference type="AlphaFoldDB" id="A0A318XNQ5"/>
<dbReference type="Proteomes" id="UP000248132">
    <property type="component" value="Unassembled WGS sequence"/>
</dbReference>
<sequence>MTYLNGEIDCYCYMVLRGKPAAVLPVKKECVRGVKDRIINFHRLKAFEKELSEEWSSIWIYDKDFMLEIINCLPEKPNTIFEHWVLGKVFGFSDEAIEKFIRNYTL</sequence>
<name>A0A318XNQ5_9FIRM</name>
<evidence type="ECO:0000313" key="2">
    <source>
        <dbReference type="Proteomes" id="UP000248132"/>
    </source>
</evidence>
<evidence type="ECO:0000313" key="1">
    <source>
        <dbReference type="EMBL" id="PYG88466.1"/>
    </source>
</evidence>
<dbReference type="OrthoDB" id="2990200at2"/>
<protein>
    <submittedName>
        <fullName evidence="1">Uncharacterized protein</fullName>
    </submittedName>
</protein>
<reference evidence="1 2" key="1">
    <citation type="submission" date="2018-06" db="EMBL/GenBank/DDBJ databases">
        <title>Genomic Encyclopedia of Type Strains, Phase I: the one thousand microbial genomes (KMG-I) project.</title>
        <authorList>
            <person name="Kyrpides N."/>
        </authorList>
    </citation>
    <scope>NUCLEOTIDE SEQUENCE [LARGE SCALE GENOMIC DNA]</scope>
    <source>
        <strain evidence="1 2">DSM 19573</strain>
    </source>
</reference>
<organism evidence="1 2">
    <name type="scientific">Ruminiclostridium sufflavum DSM 19573</name>
    <dbReference type="NCBI Taxonomy" id="1121337"/>
    <lineage>
        <taxon>Bacteria</taxon>
        <taxon>Bacillati</taxon>
        <taxon>Bacillota</taxon>
        <taxon>Clostridia</taxon>
        <taxon>Eubacteriales</taxon>
        <taxon>Oscillospiraceae</taxon>
        <taxon>Ruminiclostridium</taxon>
    </lineage>
</organism>
<accession>A0A318XNQ5</accession>
<dbReference type="RefSeq" id="WP_110461368.1">
    <property type="nucleotide sequence ID" value="NZ_QKMR01000006.1"/>
</dbReference>
<comment type="caution">
    <text evidence="1">The sequence shown here is derived from an EMBL/GenBank/DDBJ whole genome shotgun (WGS) entry which is preliminary data.</text>
</comment>
<proteinExistence type="predicted"/>
<dbReference type="EMBL" id="QKMR01000006">
    <property type="protein sequence ID" value="PYG88466.1"/>
    <property type="molecule type" value="Genomic_DNA"/>
</dbReference>